<sequence>MLKPRFCKTFEDYAKNVFLLYIDNQLKTCSTGDVVWEEYRQDRLKASTRGKRGKGMRRRVQADSAIPGNWESFLRIDDNKTDIFTYLAEQ</sequence>
<comment type="caution">
    <text evidence="1">The sequence shown here is derived from an EMBL/GenBank/DDBJ whole genome shotgun (WGS) entry which is preliminary data.</text>
</comment>
<organism evidence="1 2">
    <name type="scientific">Dreissena polymorpha</name>
    <name type="common">Zebra mussel</name>
    <name type="synonym">Mytilus polymorpha</name>
    <dbReference type="NCBI Taxonomy" id="45954"/>
    <lineage>
        <taxon>Eukaryota</taxon>
        <taxon>Metazoa</taxon>
        <taxon>Spiralia</taxon>
        <taxon>Lophotrochozoa</taxon>
        <taxon>Mollusca</taxon>
        <taxon>Bivalvia</taxon>
        <taxon>Autobranchia</taxon>
        <taxon>Heteroconchia</taxon>
        <taxon>Euheterodonta</taxon>
        <taxon>Imparidentia</taxon>
        <taxon>Neoheterodontei</taxon>
        <taxon>Myida</taxon>
        <taxon>Dreissenoidea</taxon>
        <taxon>Dreissenidae</taxon>
        <taxon>Dreissena</taxon>
    </lineage>
</organism>
<dbReference type="Proteomes" id="UP000828390">
    <property type="component" value="Unassembled WGS sequence"/>
</dbReference>
<dbReference type="EMBL" id="JAIWYP010000004">
    <property type="protein sequence ID" value="KAH3840167.1"/>
    <property type="molecule type" value="Genomic_DNA"/>
</dbReference>
<protein>
    <submittedName>
        <fullName evidence="1">Uncharacterized protein</fullName>
    </submittedName>
</protein>
<dbReference type="AlphaFoldDB" id="A0A9D4QRP9"/>
<keyword evidence="2" id="KW-1185">Reference proteome</keyword>
<reference evidence="1" key="2">
    <citation type="submission" date="2020-11" db="EMBL/GenBank/DDBJ databases">
        <authorList>
            <person name="McCartney M.A."/>
            <person name="Auch B."/>
            <person name="Kono T."/>
            <person name="Mallez S."/>
            <person name="Becker A."/>
            <person name="Gohl D.M."/>
            <person name="Silverstein K.A.T."/>
            <person name="Koren S."/>
            <person name="Bechman K.B."/>
            <person name="Herman A."/>
            <person name="Abrahante J.E."/>
            <person name="Garbe J."/>
        </authorList>
    </citation>
    <scope>NUCLEOTIDE SEQUENCE</scope>
    <source>
        <strain evidence="1">Duluth1</strain>
        <tissue evidence="1">Whole animal</tissue>
    </source>
</reference>
<reference evidence="1" key="1">
    <citation type="journal article" date="2019" name="bioRxiv">
        <title>The Genome of the Zebra Mussel, Dreissena polymorpha: A Resource for Invasive Species Research.</title>
        <authorList>
            <person name="McCartney M.A."/>
            <person name="Auch B."/>
            <person name="Kono T."/>
            <person name="Mallez S."/>
            <person name="Zhang Y."/>
            <person name="Obille A."/>
            <person name="Becker A."/>
            <person name="Abrahante J.E."/>
            <person name="Garbe J."/>
            <person name="Badalamenti J.P."/>
            <person name="Herman A."/>
            <person name="Mangelson H."/>
            <person name="Liachko I."/>
            <person name="Sullivan S."/>
            <person name="Sone E.D."/>
            <person name="Koren S."/>
            <person name="Silverstein K.A.T."/>
            <person name="Beckman K.B."/>
            <person name="Gohl D.M."/>
        </authorList>
    </citation>
    <scope>NUCLEOTIDE SEQUENCE</scope>
    <source>
        <strain evidence="1">Duluth1</strain>
        <tissue evidence="1">Whole animal</tissue>
    </source>
</reference>
<name>A0A9D4QRP9_DREPO</name>
<gene>
    <name evidence="1" type="ORF">DPMN_113611</name>
</gene>
<evidence type="ECO:0000313" key="1">
    <source>
        <dbReference type="EMBL" id="KAH3840167.1"/>
    </source>
</evidence>
<proteinExistence type="predicted"/>
<evidence type="ECO:0000313" key="2">
    <source>
        <dbReference type="Proteomes" id="UP000828390"/>
    </source>
</evidence>
<accession>A0A9D4QRP9</accession>